<comment type="caution">
    <text evidence="1">The sequence shown here is derived from an EMBL/GenBank/DDBJ whole genome shotgun (WGS) entry which is preliminary data.</text>
</comment>
<dbReference type="RefSeq" id="WP_307148566.1">
    <property type="nucleotide sequence ID" value="NZ_JAUSTU010000001.1"/>
</dbReference>
<gene>
    <name evidence="1" type="ORF">J2S07_000242</name>
</gene>
<name>A0ABT9UZ21_9BACL</name>
<proteinExistence type="predicted"/>
<dbReference type="Proteomes" id="UP001231362">
    <property type="component" value="Unassembled WGS sequence"/>
</dbReference>
<evidence type="ECO:0000313" key="2">
    <source>
        <dbReference type="Proteomes" id="UP001231362"/>
    </source>
</evidence>
<organism evidence="1 2">
    <name type="scientific">Anoxybacillus andreesenii</name>
    <dbReference type="NCBI Taxonomy" id="1325932"/>
    <lineage>
        <taxon>Bacteria</taxon>
        <taxon>Bacillati</taxon>
        <taxon>Bacillota</taxon>
        <taxon>Bacilli</taxon>
        <taxon>Bacillales</taxon>
        <taxon>Anoxybacillaceae</taxon>
        <taxon>Anoxybacillus</taxon>
    </lineage>
</organism>
<sequence>MKRYWKIISLCVLTVLILGFFYIQSGLAAKEDIKVEFEKVSGNQAELEKILFYGDYEIGNIYQSLHFTNQETIDINQLSLLQSLNRELSSPYYKKLVKEYRSFMRGKIFTTNSFYEDEKILAYAELDYQSAKKSSFDIDVLDKKSGETTSIKLDLPEKEKYNWADVSEVQAIDGKLKVFVRGFQVTGTSEINLYTFDIDKEKLEENEVLLSTSEKENNWSDIRMINSYQSSGYERYILFNIETQQVETYEDESSMEMKDNLETANKELIIYDIETGKTNKMVTDDEMIGFLDAASVYDSTLFIPIQVENRFEINQYDIEKQVWGKKITFDVPAPEDGHSPGPYMKLMNGKFYLVSATKKGHSLVVGDISTGKTLYEGIMKVKKDGVEQSDYRLYIHEMETVQ</sequence>
<evidence type="ECO:0000313" key="1">
    <source>
        <dbReference type="EMBL" id="MDQ0153944.1"/>
    </source>
</evidence>
<dbReference type="EMBL" id="JAUSTU010000001">
    <property type="protein sequence ID" value="MDQ0153944.1"/>
    <property type="molecule type" value="Genomic_DNA"/>
</dbReference>
<accession>A0ABT9UZ21</accession>
<protein>
    <recommendedName>
        <fullName evidence="3">Arylsulfotransferase (ASST)</fullName>
    </recommendedName>
</protein>
<keyword evidence="2" id="KW-1185">Reference proteome</keyword>
<reference evidence="1 2" key="1">
    <citation type="submission" date="2023-07" db="EMBL/GenBank/DDBJ databases">
        <title>Genomic Encyclopedia of Type Strains, Phase IV (KMG-IV): sequencing the most valuable type-strain genomes for metagenomic binning, comparative biology and taxonomic classification.</title>
        <authorList>
            <person name="Goeker M."/>
        </authorList>
    </citation>
    <scope>NUCLEOTIDE SEQUENCE [LARGE SCALE GENOMIC DNA]</scope>
    <source>
        <strain evidence="1 2">DSM 23948</strain>
    </source>
</reference>
<evidence type="ECO:0008006" key="3">
    <source>
        <dbReference type="Google" id="ProtNLM"/>
    </source>
</evidence>